<dbReference type="RefSeq" id="WP_237360714.1">
    <property type="nucleotide sequence ID" value="NZ_CAKLDM010000001.1"/>
</dbReference>
<comment type="caution">
    <text evidence="10">The sequence shown here is derived from an EMBL/GenBank/DDBJ whole genome shotgun (WGS) entry which is preliminary data.</text>
</comment>
<evidence type="ECO:0000313" key="10">
    <source>
        <dbReference type="EMBL" id="CAH0537828.1"/>
    </source>
</evidence>
<sequence length="902" mass="103008">MWIQSKLTRPNFSHYTIVRTKIVEALQQAKFSKLVLFISPAGYGKTTAASSWLSDKLNVGWYSVDENDNEPYTFITYFLRALNSATQNTCAKSLSLAEKRQFSTLSALFSDVLSSLNEFKEECYVAIDDFHLIELDEINEAMRFFLKHLPDNITLVITSRTLPALGIANLRVRGQIIEVNTEQLAFDTSETIRFLNQKESGKVEHCIAESLTNYVEGWPSALQLIALQSQHQEKSLQQATDSIFAFNHEHLWDYLAEEAFSMLDQQTKSFLMQCAIFDHFNDELAHDISQQSDALSRIESLHRSGMFLHRLEGENSWYKFHNLFAEFLSHQRRALMPLQEQDLHSAATAAWLRQGSPSQALKHARLSKRSALVVDILIQHGWELFNRGELHSLELAINSLNSVELYTTPDLCLLQAWLAQSQHQYEKVSSLLHKADAQMATLGVKLSSKLQGEFNALRAQVAINDNSPEEALKLAEIALSQLDQTSYHSRIVATSVIAEVNHVLGYLDRALPMMQQAEKLARQYQVYHQALWAILQQSEILFAQGYAQASFEVHESAFKLIEDHQLHQIPLHEFLLRLRAQILWSWNRLEEAEQCAFRGIEALGPKLKSKHLHSYSMLASIAIRRGEIDNAKTFVSTIEDLLSQSNYHVDWTANASMSLLLYWQAIDDTASIEKWLSTAIRPTQAHNHFSQLQWRNIIRAHFYLQEWQQADSALDWLQQQAQEKNLIADKNKNLLLATMLSTAQNKLPLACEQLHEALTLTHQTGMLGYLLIDGKYLEPVLQQLDESTDLDELDHHKVKQLLKEIVSSARSNSARFNQEFVDKLIQHSDTPELVRTSPLTQREWQVLGLIYSGFSNEQIANELGVAGTTIKTHIRNVYQKLNIANRKEAVKTAESFIQLIGY</sequence>
<dbReference type="Pfam" id="PF17874">
    <property type="entry name" value="TPR_MalT"/>
    <property type="match status" value="1"/>
</dbReference>
<dbReference type="EMBL" id="CAKLDM010000001">
    <property type="protein sequence ID" value="CAH0537828.1"/>
    <property type="molecule type" value="Genomic_DNA"/>
</dbReference>
<protein>
    <recommendedName>
        <fullName evidence="8">HTH-type transcriptional regulator MalT</fullName>
    </recommendedName>
    <alternativeName>
        <fullName evidence="8">ATP-dependent transcriptional activator MalT</fullName>
    </alternativeName>
</protein>
<evidence type="ECO:0000256" key="3">
    <source>
        <dbReference type="ARBA" id="ARBA00023015"/>
    </source>
</evidence>
<evidence type="ECO:0000256" key="4">
    <source>
        <dbReference type="ARBA" id="ARBA00023125"/>
    </source>
</evidence>
<dbReference type="CDD" id="cd06170">
    <property type="entry name" value="LuxR_C_like"/>
    <property type="match status" value="1"/>
</dbReference>
<comment type="activity regulation">
    <text evidence="8">Activated by ATP and maltotriose, which are both required for DNA binding.</text>
</comment>
<comment type="function">
    <text evidence="8">Positively regulates the transcription of the maltose regulon whose gene products are responsible for uptake and catabolism of malto-oligosaccharides. Specifically binds to the promoter region of its target genes, recognizing a short DNA motif called the MalT box.</text>
</comment>
<keyword evidence="1 8" id="KW-0547">Nucleotide-binding</keyword>
<dbReference type="SUPFAM" id="SSF46894">
    <property type="entry name" value="C-terminal effector domain of the bipartite response regulators"/>
    <property type="match status" value="1"/>
</dbReference>
<dbReference type="InterPro" id="IPR011990">
    <property type="entry name" value="TPR-like_helical_dom_sf"/>
</dbReference>
<dbReference type="InterPro" id="IPR059106">
    <property type="entry name" value="WHD_MalT"/>
</dbReference>
<dbReference type="PANTHER" id="PTHR44688">
    <property type="entry name" value="DNA-BINDING TRANSCRIPTIONAL ACTIVATOR DEVR_DOSR"/>
    <property type="match status" value="1"/>
</dbReference>
<gene>
    <name evidence="8 10" type="primary">malT</name>
    <name evidence="10" type="ORF">VMF7928_01381</name>
</gene>
<organism evidence="10 11">
    <name type="scientific">Vibrio marisflavi CECT 7928</name>
    <dbReference type="NCBI Taxonomy" id="634439"/>
    <lineage>
        <taxon>Bacteria</taxon>
        <taxon>Pseudomonadati</taxon>
        <taxon>Pseudomonadota</taxon>
        <taxon>Gammaproteobacteria</taxon>
        <taxon>Vibrionales</taxon>
        <taxon>Vibrionaceae</taxon>
        <taxon>Vibrio</taxon>
    </lineage>
</organism>
<evidence type="ECO:0000256" key="2">
    <source>
        <dbReference type="ARBA" id="ARBA00022840"/>
    </source>
</evidence>
<comment type="subunit">
    <text evidence="8">Monomer in solution. Oligomerizes to an active state in the presence of the positive effectors ATP and maltotriose.</text>
</comment>
<evidence type="ECO:0000313" key="11">
    <source>
        <dbReference type="Proteomes" id="UP000838748"/>
    </source>
</evidence>
<keyword evidence="7 8" id="KW-0119">Carbohydrate metabolism</keyword>
<dbReference type="Gene3D" id="3.40.50.300">
    <property type="entry name" value="P-loop containing nucleotide triphosphate hydrolases"/>
    <property type="match status" value="1"/>
</dbReference>
<dbReference type="PROSITE" id="PS50043">
    <property type="entry name" value="HTH_LUXR_2"/>
    <property type="match status" value="1"/>
</dbReference>
<dbReference type="Pfam" id="PF00196">
    <property type="entry name" value="GerE"/>
    <property type="match status" value="1"/>
</dbReference>
<feature type="binding site" evidence="8">
    <location>
        <begin position="39"/>
        <end position="46"/>
    </location>
    <ligand>
        <name>ATP</name>
        <dbReference type="ChEBI" id="CHEBI:30616"/>
    </ligand>
</feature>
<reference evidence="10" key="1">
    <citation type="submission" date="2021-11" db="EMBL/GenBank/DDBJ databases">
        <authorList>
            <person name="Rodrigo-Torres L."/>
            <person name="Arahal R. D."/>
            <person name="Lucena T."/>
        </authorList>
    </citation>
    <scope>NUCLEOTIDE SEQUENCE</scope>
    <source>
        <strain evidence="10">CECT 7928</strain>
    </source>
</reference>
<evidence type="ECO:0000256" key="8">
    <source>
        <dbReference type="HAMAP-Rule" id="MF_01247"/>
    </source>
</evidence>
<dbReference type="InterPro" id="IPR041617">
    <property type="entry name" value="TPR_MalT"/>
</dbReference>
<evidence type="ECO:0000256" key="6">
    <source>
        <dbReference type="ARBA" id="ARBA00023163"/>
    </source>
</evidence>
<dbReference type="SUPFAM" id="SSF52540">
    <property type="entry name" value="P-loop containing nucleoside triphosphate hydrolases"/>
    <property type="match status" value="1"/>
</dbReference>
<dbReference type="InterPro" id="IPR036388">
    <property type="entry name" value="WH-like_DNA-bd_sf"/>
</dbReference>
<dbReference type="InterPro" id="IPR016032">
    <property type="entry name" value="Sig_transdc_resp-reg_C-effctor"/>
</dbReference>
<dbReference type="HAMAP" id="MF_01247">
    <property type="entry name" value="HTH_type_MalT"/>
    <property type="match status" value="1"/>
</dbReference>
<evidence type="ECO:0000256" key="1">
    <source>
        <dbReference type="ARBA" id="ARBA00022741"/>
    </source>
</evidence>
<keyword evidence="4 8" id="KW-0238">DNA-binding</keyword>
<evidence type="ECO:0000256" key="5">
    <source>
        <dbReference type="ARBA" id="ARBA00023159"/>
    </source>
</evidence>
<dbReference type="Gene3D" id="1.10.10.10">
    <property type="entry name" value="Winged helix-like DNA-binding domain superfamily/Winged helix DNA-binding domain"/>
    <property type="match status" value="1"/>
</dbReference>
<keyword evidence="2 8" id="KW-0067">ATP-binding</keyword>
<dbReference type="PROSITE" id="PS00622">
    <property type="entry name" value="HTH_LUXR_1"/>
    <property type="match status" value="1"/>
</dbReference>
<dbReference type="InterPro" id="IPR000792">
    <property type="entry name" value="Tscrpt_reg_LuxR_C"/>
</dbReference>
<dbReference type="SUPFAM" id="SSF48452">
    <property type="entry name" value="TPR-like"/>
    <property type="match status" value="1"/>
</dbReference>
<keyword evidence="5 8" id="KW-0010">Activator</keyword>
<keyword evidence="11" id="KW-1185">Reference proteome</keyword>
<evidence type="ECO:0000256" key="7">
    <source>
        <dbReference type="ARBA" id="ARBA00023277"/>
    </source>
</evidence>
<comment type="similarity">
    <text evidence="8">Belongs to the MalT family.</text>
</comment>
<dbReference type="Pfam" id="PF25873">
    <property type="entry name" value="WHD_MalT"/>
    <property type="match status" value="1"/>
</dbReference>
<dbReference type="PRINTS" id="PR00038">
    <property type="entry name" value="HTHLUXR"/>
</dbReference>
<proteinExistence type="inferred from homology"/>
<name>A0ABN8E4K7_9VIBR</name>
<keyword evidence="6 8" id="KW-0804">Transcription</keyword>
<evidence type="ECO:0000259" key="9">
    <source>
        <dbReference type="PROSITE" id="PS50043"/>
    </source>
</evidence>
<accession>A0ABN8E4K7</accession>
<dbReference type="NCBIfam" id="NF003420">
    <property type="entry name" value="PRK04841.1"/>
    <property type="match status" value="1"/>
</dbReference>
<dbReference type="InterPro" id="IPR027417">
    <property type="entry name" value="P-loop_NTPase"/>
</dbReference>
<dbReference type="Proteomes" id="UP000838748">
    <property type="component" value="Unassembled WGS sequence"/>
</dbReference>
<dbReference type="InterPro" id="IPR023768">
    <property type="entry name" value="Tscrpt_reg_HTH_MalT"/>
</dbReference>
<dbReference type="SMART" id="SM00421">
    <property type="entry name" value="HTH_LUXR"/>
    <property type="match status" value="1"/>
</dbReference>
<dbReference type="PANTHER" id="PTHR44688:SF16">
    <property type="entry name" value="DNA-BINDING TRANSCRIPTIONAL ACTIVATOR DEVR_DOSR"/>
    <property type="match status" value="1"/>
</dbReference>
<dbReference type="Gene3D" id="1.25.40.10">
    <property type="entry name" value="Tetratricopeptide repeat domain"/>
    <property type="match status" value="1"/>
</dbReference>
<feature type="domain" description="HTH luxR-type" evidence="9">
    <location>
        <begin position="832"/>
        <end position="897"/>
    </location>
</feature>
<keyword evidence="3 8" id="KW-0805">Transcription regulation</keyword>